<proteinExistence type="predicted"/>
<dbReference type="InterPro" id="IPR043536">
    <property type="entry name" value="HCF1/2"/>
</dbReference>
<evidence type="ECO:0000256" key="1">
    <source>
        <dbReference type="SAM" id="MobiDB-lite"/>
    </source>
</evidence>
<dbReference type="GO" id="GO:0035097">
    <property type="term" value="C:histone methyltransferase complex"/>
    <property type="evidence" value="ECO:0007669"/>
    <property type="project" value="TreeGrafter"/>
</dbReference>
<gene>
    <name evidence="2" type="ORF">PLEPLA_LOCUS28723</name>
</gene>
<name>A0A9N7UWU7_PLEPL</name>
<dbReference type="GO" id="GO:0006338">
    <property type="term" value="P:chromatin remodeling"/>
    <property type="evidence" value="ECO:0007669"/>
    <property type="project" value="TreeGrafter"/>
</dbReference>
<sequence length="238" mass="23641">MGKIITTVPKITAGGQQGVTQVVLKGAPGVPGTILRTVPMSGVRLVSPGSKPSVATLVVKSTTGVSTLGTVTGSVSTTLAGGAIGSANASLATPITTLTTIAALASQVTKATAAAVPTQVTLITTPSGAEAQPLVQDLPVSIMASPTSEEPGSGTSTVTVEETTDTETAVMSICSNPPCETHETGTTNTSTVATATMGGGTECAPTRRVRPTRRGRPTPPLSQQQPWGGGQSVLKPTV</sequence>
<dbReference type="PANTHER" id="PTHR46003:SF3">
    <property type="entry name" value="HOST CELL FACTOR 1"/>
    <property type="match status" value="1"/>
</dbReference>
<evidence type="ECO:0000313" key="3">
    <source>
        <dbReference type="Proteomes" id="UP001153269"/>
    </source>
</evidence>
<feature type="compositionally biased region" description="Basic residues" evidence="1">
    <location>
        <begin position="207"/>
        <end position="216"/>
    </location>
</feature>
<protein>
    <submittedName>
        <fullName evidence="2">Uncharacterized protein</fullName>
    </submittedName>
</protein>
<reference evidence="2" key="1">
    <citation type="submission" date="2020-03" db="EMBL/GenBank/DDBJ databases">
        <authorList>
            <person name="Weist P."/>
        </authorList>
    </citation>
    <scope>NUCLEOTIDE SEQUENCE</scope>
</reference>
<keyword evidence="3" id="KW-1185">Reference proteome</keyword>
<dbReference type="Proteomes" id="UP001153269">
    <property type="component" value="Unassembled WGS sequence"/>
</dbReference>
<comment type="caution">
    <text evidence="2">The sequence shown here is derived from an EMBL/GenBank/DDBJ whole genome shotgun (WGS) entry which is preliminary data.</text>
</comment>
<dbReference type="GO" id="GO:0003713">
    <property type="term" value="F:transcription coactivator activity"/>
    <property type="evidence" value="ECO:0007669"/>
    <property type="project" value="TreeGrafter"/>
</dbReference>
<dbReference type="AlphaFoldDB" id="A0A9N7UWU7"/>
<dbReference type="PANTHER" id="PTHR46003">
    <property type="entry name" value="HOST CELL FACTOR"/>
    <property type="match status" value="1"/>
</dbReference>
<organism evidence="2 3">
    <name type="scientific">Pleuronectes platessa</name>
    <name type="common">European plaice</name>
    <dbReference type="NCBI Taxonomy" id="8262"/>
    <lineage>
        <taxon>Eukaryota</taxon>
        <taxon>Metazoa</taxon>
        <taxon>Chordata</taxon>
        <taxon>Craniata</taxon>
        <taxon>Vertebrata</taxon>
        <taxon>Euteleostomi</taxon>
        <taxon>Actinopterygii</taxon>
        <taxon>Neopterygii</taxon>
        <taxon>Teleostei</taxon>
        <taxon>Neoteleostei</taxon>
        <taxon>Acanthomorphata</taxon>
        <taxon>Carangaria</taxon>
        <taxon>Pleuronectiformes</taxon>
        <taxon>Pleuronectoidei</taxon>
        <taxon>Pleuronectidae</taxon>
        <taxon>Pleuronectes</taxon>
    </lineage>
</organism>
<evidence type="ECO:0000313" key="2">
    <source>
        <dbReference type="EMBL" id="CAB1440928.1"/>
    </source>
</evidence>
<dbReference type="EMBL" id="CADEAL010002546">
    <property type="protein sequence ID" value="CAB1440928.1"/>
    <property type="molecule type" value="Genomic_DNA"/>
</dbReference>
<accession>A0A9N7UWU7</accession>
<feature type="region of interest" description="Disordered" evidence="1">
    <location>
        <begin position="192"/>
        <end position="238"/>
    </location>
</feature>